<dbReference type="RefSeq" id="XP_030081289.1">
    <property type="nucleotide sequence ID" value="XM_030225429.1"/>
</dbReference>
<dbReference type="GeneID" id="111593729"/>
<keyword evidence="3" id="KW-0238">DNA-binding</keyword>
<dbReference type="GO" id="GO:0042127">
    <property type="term" value="P:regulation of cell population proliferation"/>
    <property type="evidence" value="ECO:0007669"/>
    <property type="project" value="TreeGrafter"/>
</dbReference>
<proteinExistence type="inferred from homology"/>
<dbReference type="RefSeq" id="XP_023162482.2">
    <property type="nucleotide sequence ID" value="XM_023306714.2"/>
</dbReference>
<dbReference type="PANTHER" id="PTHR11462">
    <property type="entry name" value="JUN TRANSCRIPTION FACTOR-RELATED"/>
    <property type="match status" value="1"/>
</dbReference>
<sequence length="285" mass="30332">MKISAASAAALASNTNSSNATAASIVPKTEPDPIGTEESMEFQTPNSTSTPNVSKRPAFLDLNKKNKRTMAPLLIDSPDVPIKTLNTPDLEKILLSGGMLQTPQPGTVFPTKVGPITSEQEAFGKGFEEALQSLHTSKNTQAFLGSNTNAPTAASNPAAVVPATMTAVNNGISGGFTYTSVDGFPVIKDEPQNAVASPTVSPIDMADQEKIKLERKRQRNRVAASKCRKRKLERISKLEDRVKILKGENTDLAGIVKTLKDHVAQLKQQVMEHVDAGCTGLLAGK</sequence>
<dbReference type="KEGG" id="dhe:111593729"/>
<dbReference type="PRINTS" id="PR00043">
    <property type="entry name" value="LEUZIPPRJUN"/>
</dbReference>
<keyword evidence="7" id="KW-1185">Reference proteome</keyword>
<dbReference type="AlphaFoldDB" id="A0A6J1L987"/>
<evidence type="ECO:0000313" key="7">
    <source>
        <dbReference type="Proteomes" id="UP000504633"/>
    </source>
</evidence>
<accession>A0A6J1L987</accession>
<dbReference type="Proteomes" id="UP000504633">
    <property type="component" value="Unplaced"/>
</dbReference>
<gene>
    <name evidence="8 9" type="primary">LOC111593729</name>
    <name evidence="10 11" type="synonym">LOC115483446</name>
</gene>
<dbReference type="Gene3D" id="1.20.5.170">
    <property type="match status" value="1"/>
</dbReference>
<dbReference type="Pfam" id="PF00170">
    <property type="entry name" value="bZIP_1"/>
    <property type="match status" value="1"/>
</dbReference>
<evidence type="ECO:0000313" key="8">
    <source>
        <dbReference type="RefSeq" id="XP_023162481.2"/>
    </source>
</evidence>
<feature type="domain" description="BZIP" evidence="6">
    <location>
        <begin position="210"/>
        <end position="273"/>
    </location>
</feature>
<dbReference type="KEGG" id="dhe:115483446"/>
<dbReference type="GO" id="GO:0005634">
    <property type="term" value="C:nucleus"/>
    <property type="evidence" value="ECO:0007669"/>
    <property type="project" value="UniProtKB-ARBA"/>
</dbReference>
<dbReference type="PROSITE" id="PS50217">
    <property type="entry name" value="BZIP"/>
    <property type="match status" value="1"/>
</dbReference>
<comment type="similarity">
    <text evidence="1">Belongs to the bZIP family. Jun subfamily.</text>
</comment>
<dbReference type="SMART" id="SM00338">
    <property type="entry name" value="BRLZ"/>
    <property type="match status" value="1"/>
</dbReference>
<feature type="compositionally biased region" description="Low complexity" evidence="5">
    <location>
        <begin position="1"/>
        <end position="24"/>
    </location>
</feature>
<evidence type="ECO:0000256" key="3">
    <source>
        <dbReference type="ARBA" id="ARBA00023125"/>
    </source>
</evidence>
<dbReference type="InterPro" id="IPR005643">
    <property type="entry name" value="JNK"/>
</dbReference>
<feature type="region of interest" description="Disordered" evidence="5">
    <location>
        <begin position="1"/>
        <end position="56"/>
    </location>
</feature>
<evidence type="ECO:0000313" key="9">
    <source>
        <dbReference type="RefSeq" id="XP_023162482.2"/>
    </source>
</evidence>
<evidence type="ECO:0000313" key="11">
    <source>
        <dbReference type="RefSeq" id="XP_030081290.1"/>
    </source>
</evidence>
<name>A0A6J1L987_DROHY</name>
<dbReference type="PROSITE" id="PS00036">
    <property type="entry name" value="BZIP_BASIC"/>
    <property type="match status" value="1"/>
</dbReference>
<reference evidence="8 9" key="1">
    <citation type="submission" date="2025-04" db="UniProtKB">
        <authorList>
            <consortium name="RefSeq"/>
        </authorList>
    </citation>
    <scope>IDENTIFICATION</scope>
    <source>
        <strain evidence="8 9">15085-1641.00</strain>
        <tissue evidence="8 9">Whole body</tissue>
    </source>
</reference>
<dbReference type="SUPFAM" id="SSF57959">
    <property type="entry name" value="Leucine zipper domain"/>
    <property type="match status" value="1"/>
</dbReference>
<dbReference type="RefSeq" id="XP_030081290.1">
    <property type="nucleotide sequence ID" value="XM_030225430.1"/>
</dbReference>
<evidence type="ECO:0000256" key="1">
    <source>
        <dbReference type="ARBA" id="ARBA00006882"/>
    </source>
</evidence>
<dbReference type="GO" id="GO:0051726">
    <property type="term" value="P:regulation of cell cycle"/>
    <property type="evidence" value="ECO:0007669"/>
    <property type="project" value="TreeGrafter"/>
</dbReference>
<evidence type="ECO:0000256" key="5">
    <source>
        <dbReference type="SAM" id="MobiDB-lite"/>
    </source>
</evidence>
<evidence type="ECO:0000256" key="2">
    <source>
        <dbReference type="ARBA" id="ARBA00023015"/>
    </source>
</evidence>
<dbReference type="PANTHER" id="PTHR11462:SF35">
    <property type="entry name" value="TRANSCRIPTION FACTOR JRA"/>
    <property type="match status" value="1"/>
</dbReference>
<protein>
    <submittedName>
        <fullName evidence="8 9 10 11">Transcription factor AP-1</fullName>
    </submittedName>
</protein>
<evidence type="ECO:0000256" key="4">
    <source>
        <dbReference type="ARBA" id="ARBA00023163"/>
    </source>
</evidence>
<dbReference type="RefSeq" id="XP_023162481.2">
    <property type="nucleotide sequence ID" value="XM_023306713.2"/>
</dbReference>
<dbReference type="OMA" id="HHQHMPA"/>
<dbReference type="GO" id="GO:0000981">
    <property type="term" value="F:DNA-binding transcription factor activity, RNA polymerase II-specific"/>
    <property type="evidence" value="ECO:0007669"/>
    <property type="project" value="TreeGrafter"/>
</dbReference>
<evidence type="ECO:0000313" key="10">
    <source>
        <dbReference type="RefSeq" id="XP_030081289.1"/>
    </source>
</evidence>
<dbReference type="OrthoDB" id="2187714at2759"/>
<dbReference type="CDD" id="cd14696">
    <property type="entry name" value="bZIP_Jun"/>
    <property type="match status" value="1"/>
</dbReference>
<dbReference type="InterPro" id="IPR002112">
    <property type="entry name" value="Leuzip_Jun"/>
</dbReference>
<keyword evidence="2" id="KW-0805">Transcription regulation</keyword>
<dbReference type="FunFam" id="1.20.5.170:FF:000012">
    <property type="entry name" value="Putative transcription factor AP-1"/>
    <property type="match status" value="1"/>
</dbReference>
<dbReference type="GO" id="GO:0005667">
    <property type="term" value="C:transcription regulator complex"/>
    <property type="evidence" value="ECO:0007669"/>
    <property type="project" value="TreeGrafter"/>
</dbReference>
<dbReference type="InterPro" id="IPR050946">
    <property type="entry name" value="AP-1_TF_bZIP"/>
</dbReference>
<dbReference type="GO" id="GO:0000978">
    <property type="term" value="F:RNA polymerase II cis-regulatory region sequence-specific DNA binding"/>
    <property type="evidence" value="ECO:0007669"/>
    <property type="project" value="TreeGrafter"/>
</dbReference>
<organism evidence="7 8">
    <name type="scientific">Drosophila hydei</name>
    <name type="common">Fruit fly</name>
    <dbReference type="NCBI Taxonomy" id="7224"/>
    <lineage>
        <taxon>Eukaryota</taxon>
        <taxon>Metazoa</taxon>
        <taxon>Ecdysozoa</taxon>
        <taxon>Arthropoda</taxon>
        <taxon>Hexapoda</taxon>
        <taxon>Insecta</taxon>
        <taxon>Pterygota</taxon>
        <taxon>Neoptera</taxon>
        <taxon>Endopterygota</taxon>
        <taxon>Diptera</taxon>
        <taxon>Brachycera</taxon>
        <taxon>Muscomorpha</taxon>
        <taxon>Ephydroidea</taxon>
        <taxon>Drosophilidae</taxon>
        <taxon>Drosophila</taxon>
    </lineage>
</organism>
<evidence type="ECO:0000259" key="6">
    <source>
        <dbReference type="PROSITE" id="PS50217"/>
    </source>
</evidence>
<dbReference type="Pfam" id="PF03957">
    <property type="entry name" value="Jun"/>
    <property type="match status" value="1"/>
</dbReference>
<keyword evidence="4" id="KW-0804">Transcription</keyword>
<feature type="compositionally biased region" description="Polar residues" evidence="5">
    <location>
        <begin position="41"/>
        <end position="53"/>
    </location>
</feature>
<dbReference type="InterPro" id="IPR046347">
    <property type="entry name" value="bZIP_sf"/>
</dbReference>
<dbReference type="InterPro" id="IPR004827">
    <property type="entry name" value="bZIP"/>
</dbReference>